<dbReference type="KEGG" id="mbn:Mboo_1165"/>
<feature type="transmembrane region" description="Helical" evidence="1">
    <location>
        <begin position="85"/>
        <end position="107"/>
    </location>
</feature>
<dbReference type="AlphaFoldDB" id="A7I7H2"/>
<evidence type="ECO:0008006" key="4">
    <source>
        <dbReference type="Google" id="ProtNLM"/>
    </source>
</evidence>
<keyword evidence="1" id="KW-0812">Transmembrane</keyword>
<dbReference type="Pfam" id="PF03729">
    <property type="entry name" value="DUF308"/>
    <property type="match status" value="1"/>
</dbReference>
<protein>
    <recommendedName>
        <fullName evidence="4">DUF308 domain-containing protein</fullName>
    </recommendedName>
</protein>
<dbReference type="GeneID" id="5410434"/>
<dbReference type="EMBL" id="CP000780">
    <property type="protein sequence ID" value="ABS55683.1"/>
    <property type="molecule type" value="Genomic_DNA"/>
</dbReference>
<accession>A7I7H2</accession>
<feature type="transmembrane region" description="Helical" evidence="1">
    <location>
        <begin position="59"/>
        <end position="79"/>
    </location>
</feature>
<evidence type="ECO:0000313" key="3">
    <source>
        <dbReference type="Proteomes" id="UP000002408"/>
    </source>
</evidence>
<gene>
    <name evidence="2" type="ordered locus">Mboo_1165</name>
</gene>
<feature type="transmembrane region" description="Helical" evidence="1">
    <location>
        <begin position="30"/>
        <end position="52"/>
    </location>
</feature>
<organism evidence="2 3">
    <name type="scientific">Methanoregula boonei (strain DSM 21154 / JCM 14090 / 6A8)</name>
    <dbReference type="NCBI Taxonomy" id="456442"/>
    <lineage>
        <taxon>Archaea</taxon>
        <taxon>Methanobacteriati</taxon>
        <taxon>Methanobacteriota</taxon>
        <taxon>Stenosarchaea group</taxon>
        <taxon>Methanomicrobia</taxon>
        <taxon>Methanomicrobiales</taxon>
        <taxon>Methanoregulaceae</taxon>
        <taxon>Methanoregula</taxon>
    </lineage>
</organism>
<proteinExistence type="predicted"/>
<dbReference type="STRING" id="456442.Mboo_1165"/>
<dbReference type="HOGENOM" id="CLU_1431637_0_0_2"/>
<evidence type="ECO:0000313" key="2">
    <source>
        <dbReference type="EMBL" id="ABS55683.1"/>
    </source>
</evidence>
<dbReference type="RefSeq" id="WP_012106711.1">
    <property type="nucleotide sequence ID" value="NC_009712.1"/>
</dbReference>
<sequence precursor="true">MDAKTSCLLKGLAGVIFGGLALVVPGPLLAFFTGIILILLITGMVLSILIAISSSAEESFFWFLCAVGLLIVGIVDLLFPDSVSLIFALAIAGLAFYAGYTGVAFALTRPQTKWYLVGSVAAASVILFSVFLIYVPSMQSHLVMTVVGTIALVLGLFAILTGITVKNSEELPPSPRTLILSRIKINPANKPEEKSGDQVSK</sequence>
<dbReference type="InterPro" id="IPR005325">
    <property type="entry name" value="DUF308_memb"/>
</dbReference>
<name>A7I7H2_METB6</name>
<dbReference type="Proteomes" id="UP000002408">
    <property type="component" value="Chromosome"/>
</dbReference>
<evidence type="ECO:0000256" key="1">
    <source>
        <dbReference type="SAM" id="Phobius"/>
    </source>
</evidence>
<keyword evidence="1" id="KW-1133">Transmembrane helix</keyword>
<keyword evidence="1" id="KW-0472">Membrane</keyword>
<dbReference type="eggNOG" id="arCOG03582">
    <property type="taxonomic scope" value="Archaea"/>
</dbReference>
<reference evidence="3" key="1">
    <citation type="journal article" date="2015" name="Microbiology">
        <title>Genome of Methanoregula boonei 6A8 reveals adaptations to oligotrophic peatland environments.</title>
        <authorList>
            <person name="Braeuer S."/>
            <person name="Cadillo-Quiroz H."/>
            <person name="Kyrpides N."/>
            <person name="Woyke T."/>
            <person name="Goodwin L."/>
            <person name="Detter C."/>
            <person name="Podell S."/>
            <person name="Yavitt J.B."/>
            <person name="Zinder S.H."/>
        </authorList>
    </citation>
    <scope>NUCLEOTIDE SEQUENCE [LARGE SCALE GENOMIC DNA]</scope>
    <source>
        <strain evidence="3">DSM 21154 / JCM 14090 / 6A8</strain>
    </source>
</reference>
<keyword evidence="3" id="KW-1185">Reference proteome</keyword>
<feature type="transmembrane region" description="Helical" evidence="1">
    <location>
        <begin position="7"/>
        <end position="24"/>
    </location>
</feature>
<feature type="transmembrane region" description="Helical" evidence="1">
    <location>
        <begin position="114"/>
        <end position="135"/>
    </location>
</feature>
<feature type="transmembrane region" description="Helical" evidence="1">
    <location>
        <begin position="141"/>
        <end position="165"/>
    </location>
</feature>